<evidence type="ECO:0000259" key="17">
    <source>
        <dbReference type="PROSITE" id="PS00125"/>
    </source>
</evidence>
<dbReference type="GO" id="GO:0005634">
    <property type="term" value="C:nucleus"/>
    <property type="evidence" value="ECO:0007669"/>
    <property type="project" value="UniProtKB-SubCell"/>
</dbReference>
<dbReference type="OMA" id="IHKKYAF"/>
<name>A0A1D8N6S6_YARLL</name>
<dbReference type="SMART" id="SM00028">
    <property type="entry name" value="TPR"/>
    <property type="match status" value="3"/>
</dbReference>
<dbReference type="InterPro" id="IPR006186">
    <property type="entry name" value="Ser/Thr-sp_prot-phosphatase"/>
</dbReference>
<evidence type="ECO:0000256" key="4">
    <source>
        <dbReference type="ARBA" id="ARBA00008786"/>
    </source>
</evidence>
<protein>
    <recommendedName>
        <fullName evidence="16">Serine/threonine-protein phosphatase</fullName>
        <ecNumber evidence="16">3.1.3.16</ecNumber>
    </recommendedName>
</protein>
<keyword evidence="10" id="KW-0539">Nucleus</keyword>
<evidence type="ECO:0000256" key="8">
    <source>
        <dbReference type="ARBA" id="ARBA00022803"/>
    </source>
</evidence>
<dbReference type="KEGG" id="yli:2906799"/>
<dbReference type="InterPro" id="IPR019734">
    <property type="entry name" value="TPR_rpt"/>
</dbReference>
<keyword evidence="7 16" id="KW-0378">Hydrolase</keyword>
<evidence type="ECO:0000256" key="12">
    <source>
        <dbReference type="ARBA" id="ARBA00048832"/>
    </source>
</evidence>
<comment type="catalytic activity">
    <reaction evidence="12">
        <text>O-phospho-L-threonyl-[protein] + H2O = L-threonyl-[protein] + phosphate</text>
        <dbReference type="Rhea" id="RHEA:47004"/>
        <dbReference type="Rhea" id="RHEA-COMP:11060"/>
        <dbReference type="Rhea" id="RHEA-COMP:11605"/>
        <dbReference type="ChEBI" id="CHEBI:15377"/>
        <dbReference type="ChEBI" id="CHEBI:30013"/>
        <dbReference type="ChEBI" id="CHEBI:43474"/>
        <dbReference type="ChEBI" id="CHEBI:61977"/>
        <dbReference type="EC" id="3.1.3.16"/>
    </reaction>
    <physiologicalReaction direction="left-to-right" evidence="12">
        <dbReference type="Rhea" id="RHEA:47005"/>
    </physiologicalReaction>
</comment>
<dbReference type="InterPro" id="IPR004843">
    <property type="entry name" value="Calcineurin-like_PHP"/>
</dbReference>
<dbReference type="PANTHER" id="PTHR45668:SF5">
    <property type="entry name" value="SERINE_THREONINE-PROTEIN PHOSPHATASE 5"/>
    <property type="match status" value="1"/>
</dbReference>
<dbReference type="Pfam" id="PF13181">
    <property type="entry name" value="TPR_8"/>
    <property type="match status" value="1"/>
</dbReference>
<evidence type="ECO:0000256" key="11">
    <source>
        <dbReference type="ARBA" id="ARBA00047986"/>
    </source>
</evidence>
<evidence type="ECO:0000256" key="16">
    <source>
        <dbReference type="RuleBase" id="RU004273"/>
    </source>
</evidence>
<evidence type="ECO:0000256" key="10">
    <source>
        <dbReference type="ARBA" id="ARBA00023242"/>
    </source>
</evidence>
<evidence type="ECO:0000313" key="19">
    <source>
        <dbReference type="Proteomes" id="UP000182444"/>
    </source>
</evidence>
<dbReference type="FunFam" id="3.60.21.10:FF:000039">
    <property type="entry name" value="Serine/threonine-protein phosphatase"/>
    <property type="match status" value="1"/>
</dbReference>
<dbReference type="PROSITE" id="PS50005">
    <property type="entry name" value="TPR"/>
    <property type="match status" value="2"/>
</dbReference>
<dbReference type="eggNOG" id="KOG0376">
    <property type="taxonomic scope" value="Eukaryota"/>
</dbReference>
<feature type="active site" description="Proton donor/acceptor" evidence="14">
    <location>
        <position position="287"/>
    </location>
</feature>
<dbReference type="Gene3D" id="3.60.21.10">
    <property type="match status" value="1"/>
</dbReference>
<evidence type="ECO:0000256" key="13">
    <source>
        <dbReference type="ARBA" id="ARBA00059747"/>
    </source>
</evidence>
<keyword evidence="5" id="KW-0479">Metal-binding</keyword>
<dbReference type="GeneID" id="2906799"/>
<evidence type="ECO:0000256" key="9">
    <source>
        <dbReference type="ARBA" id="ARBA00023211"/>
    </source>
</evidence>
<dbReference type="VEuPathDB" id="FungiDB:YALI1_B09044g"/>
<dbReference type="InterPro" id="IPR041753">
    <property type="entry name" value="PP5_C"/>
</dbReference>
<comment type="subcellular location">
    <subcellularLocation>
        <location evidence="3">Nucleus</location>
    </subcellularLocation>
</comment>
<comment type="catalytic activity">
    <reaction evidence="11">
        <text>O-phospho-L-seryl-[protein] + H2O = L-seryl-[protein] + phosphate</text>
        <dbReference type="Rhea" id="RHEA:20629"/>
        <dbReference type="Rhea" id="RHEA-COMP:9863"/>
        <dbReference type="Rhea" id="RHEA-COMP:11604"/>
        <dbReference type="ChEBI" id="CHEBI:15377"/>
        <dbReference type="ChEBI" id="CHEBI:29999"/>
        <dbReference type="ChEBI" id="CHEBI:43474"/>
        <dbReference type="ChEBI" id="CHEBI:83421"/>
        <dbReference type="EC" id="3.1.3.16"/>
    </reaction>
    <physiologicalReaction direction="left-to-right" evidence="11">
        <dbReference type="Rhea" id="RHEA:20630"/>
    </physiologicalReaction>
</comment>
<dbReference type="InterPro" id="IPR051134">
    <property type="entry name" value="PPP_phosphatase"/>
</dbReference>
<feature type="repeat" description="TPR" evidence="15">
    <location>
        <begin position="3"/>
        <end position="36"/>
    </location>
</feature>
<evidence type="ECO:0000313" key="18">
    <source>
        <dbReference type="EMBL" id="AOW01333.1"/>
    </source>
</evidence>
<gene>
    <name evidence="18" type="ORF">YALI1_B09044g</name>
</gene>
<dbReference type="Pfam" id="PF08321">
    <property type="entry name" value="PPP5"/>
    <property type="match status" value="1"/>
</dbReference>
<dbReference type="GO" id="GO:0046872">
    <property type="term" value="F:metal ion binding"/>
    <property type="evidence" value="ECO:0007669"/>
    <property type="project" value="UniProtKB-KW"/>
</dbReference>
<dbReference type="VEuPathDB" id="FungiDB:YALI0_B06963g"/>
<dbReference type="PANTHER" id="PTHR45668">
    <property type="entry name" value="SERINE/THREONINE-PROTEIN PHOSPHATASE 5-RELATED"/>
    <property type="match status" value="1"/>
</dbReference>
<dbReference type="InterPro" id="IPR013235">
    <property type="entry name" value="PPP_dom"/>
</dbReference>
<dbReference type="InterPro" id="IPR011990">
    <property type="entry name" value="TPR-like_helical_dom_sf"/>
</dbReference>
<evidence type="ECO:0000256" key="14">
    <source>
        <dbReference type="PIRSR" id="PIRSR033096-1"/>
    </source>
</evidence>
<feature type="repeat" description="TPR" evidence="15">
    <location>
        <begin position="37"/>
        <end position="70"/>
    </location>
</feature>
<evidence type="ECO:0000256" key="3">
    <source>
        <dbReference type="ARBA" id="ARBA00004123"/>
    </source>
</evidence>
<comment type="function">
    <text evidence="13">Protein phosphatase that specifically binds to and dephosphorylates the molecular chaperone Hsp90. Dephosphorylation positively regulates the Hsp90 chaperone machinery.</text>
</comment>
<sequence length="479" mass="53522">MSAEDLKNQGNKALLSGHYNDAVDLYTQAIELNPQSAVYYANRAQAHIKNEAYGVAIEDSSKAIELDPTYIKAYFRRAVSNTAIIKHKDALVDFKKVVQLAPGDNAAKQRLNECQKLVRKAAFALAIAVEEGPALSEQIDLDVVKIDNNYDGVKIDDGYDENDKPVFTVTQKFIDDLVERFKNGKLLHLRYVYAIVVGAIKLFKEEPTMVETPVPEGTTTTVCGDTHGQFFDLLEIFKLNGWPSATHRYVFNGDFVDRGSWSAEIAILLYALKLLNPSFIYLNRGNHETDDMNAVYGFEGEIKHKYNERTFKLFSESFSALPLAHLIGGAYFVVHGGLFSKDGVTLDDIRAYSRFSRKQPGNSGLMMEMLWTDPQPENGRSPSQRGVGIRFGPDVTEAFCKENGLKGVLRSHEVRMGGYEVEHNGKLVTVFSAPNYCDSQGNKGAYINIGHDLEMQFNVFDAQPHPDVKPMAYSNRLMG</sequence>
<accession>A0A1D8N6S6</accession>
<dbReference type="CDD" id="cd07417">
    <property type="entry name" value="MPP_PP5_C"/>
    <property type="match status" value="1"/>
</dbReference>
<proteinExistence type="inferred from homology"/>
<keyword evidence="8 15" id="KW-0802">TPR repeat</keyword>
<dbReference type="RefSeq" id="XP_500589.3">
    <property type="nucleotide sequence ID" value="XM_500589.3"/>
</dbReference>
<feature type="domain" description="Serine/threonine specific protein phosphatases" evidence="17">
    <location>
        <begin position="283"/>
        <end position="288"/>
    </location>
</feature>
<dbReference type="EC" id="3.1.3.16" evidence="16"/>
<dbReference type="PRINTS" id="PR00114">
    <property type="entry name" value="STPHPHTASE"/>
</dbReference>
<dbReference type="EMBL" id="CP017554">
    <property type="protein sequence ID" value="AOW01333.1"/>
    <property type="molecule type" value="Genomic_DNA"/>
</dbReference>
<comment type="cofactor">
    <cofactor evidence="2">
        <name>Mg(2+)</name>
        <dbReference type="ChEBI" id="CHEBI:18420"/>
    </cofactor>
</comment>
<dbReference type="Gene3D" id="1.25.40.10">
    <property type="entry name" value="Tetratricopeptide repeat domain"/>
    <property type="match status" value="1"/>
</dbReference>
<keyword evidence="6" id="KW-0677">Repeat</keyword>
<dbReference type="PIRSF" id="PIRSF033096">
    <property type="entry name" value="PPPtase_5"/>
    <property type="match status" value="1"/>
</dbReference>
<comment type="cofactor">
    <cofactor evidence="1">
        <name>Mn(2+)</name>
        <dbReference type="ChEBI" id="CHEBI:29035"/>
    </cofactor>
</comment>
<evidence type="ECO:0000256" key="5">
    <source>
        <dbReference type="ARBA" id="ARBA00022723"/>
    </source>
</evidence>
<dbReference type="InterPro" id="IPR029052">
    <property type="entry name" value="Metallo-depent_PP-like"/>
</dbReference>
<reference evidence="18 19" key="1">
    <citation type="journal article" date="2016" name="PLoS ONE">
        <title>Sequence Assembly of Yarrowia lipolytica Strain W29/CLIB89 Shows Transposable Element Diversity.</title>
        <authorList>
            <person name="Magnan C."/>
            <person name="Yu J."/>
            <person name="Chang I."/>
            <person name="Jahn E."/>
            <person name="Kanomata Y."/>
            <person name="Wu J."/>
            <person name="Zeller M."/>
            <person name="Oakes M."/>
            <person name="Baldi P."/>
            <person name="Sandmeyer S."/>
        </authorList>
    </citation>
    <scope>NUCLEOTIDE SEQUENCE [LARGE SCALE GENOMIC DNA]</scope>
    <source>
        <strain evidence="19">CLIB89(W29)</strain>
    </source>
</reference>
<dbReference type="SUPFAM" id="SSF48452">
    <property type="entry name" value="TPR-like"/>
    <property type="match status" value="1"/>
</dbReference>
<evidence type="ECO:0000256" key="7">
    <source>
        <dbReference type="ARBA" id="ARBA00022801"/>
    </source>
</evidence>
<evidence type="ECO:0000256" key="2">
    <source>
        <dbReference type="ARBA" id="ARBA00001946"/>
    </source>
</evidence>
<evidence type="ECO:0000256" key="1">
    <source>
        <dbReference type="ARBA" id="ARBA00001936"/>
    </source>
</evidence>
<dbReference type="GO" id="GO:0004722">
    <property type="term" value="F:protein serine/threonine phosphatase activity"/>
    <property type="evidence" value="ECO:0007669"/>
    <property type="project" value="UniProtKB-EC"/>
</dbReference>
<evidence type="ECO:0000256" key="15">
    <source>
        <dbReference type="PROSITE-ProRule" id="PRU00339"/>
    </source>
</evidence>
<dbReference type="AlphaFoldDB" id="A0A1D8N6S6"/>
<comment type="similarity">
    <text evidence="4">Belongs to the PPP phosphatase family. PP-5 (PP-T) subfamily.</text>
</comment>
<evidence type="ECO:0000256" key="6">
    <source>
        <dbReference type="ARBA" id="ARBA00022737"/>
    </source>
</evidence>
<dbReference type="Proteomes" id="UP000182444">
    <property type="component" value="Chromosome 1B"/>
</dbReference>
<organism evidence="18 19">
    <name type="scientific">Yarrowia lipolytica</name>
    <name type="common">Candida lipolytica</name>
    <dbReference type="NCBI Taxonomy" id="4952"/>
    <lineage>
        <taxon>Eukaryota</taxon>
        <taxon>Fungi</taxon>
        <taxon>Dikarya</taxon>
        <taxon>Ascomycota</taxon>
        <taxon>Saccharomycotina</taxon>
        <taxon>Dipodascomycetes</taxon>
        <taxon>Dipodascales</taxon>
        <taxon>Dipodascales incertae sedis</taxon>
        <taxon>Yarrowia</taxon>
    </lineage>
</organism>
<dbReference type="Pfam" id="PF00149">
    <property type="entry name" value="Metallophos"/>
    <property type="match status" value="1"/>
</dbReference>
<dbReference type="SMART" id="SM00156">
    <property type="entry name" value="PP2Ac"/>
    <property type="match status" value="1"/>
</dbReference>
<dbReference type="PROSITE" id="PS00125">
    <property type="entry name" value="SER_THR_PHOSPHATASE"/>
    <property type="match status" value="1"/>
</dbReference>
<dbReference type="SUPFAM" id="SSF56300">
    <property type="entry name" value="Metallo-dependent phosphatases"/>
    <property type="match status" value="1"/>
</dbReference>
<dbReference type="FunFam" id="1.25.40.10:FF:000594">
    <property type="entry name" value="Serine/threonine-protein phosphatase"/>
    <property type="match status" value="1"/>
</dbReference>
<keyword evidence="9" id="KW-0464">Manganese</keyword>